<evidence type="ECO:0000313" key="3">
    <source>
        <dbReference type="Proteomes" id="UP000270673"/>
    </source>
</evidence>
<evidence type="ECO:0000313" key="2">
    <source>
        <dbReference type="EMBL" id="AZS28652.1"/>
    </source>
</evidence>
<evidence type="ECO:0008006" key="4">
    <source>
        <dbReference type="Google" id="ProtNLM"/>
    </source>
</evidence>
<dbReference type="Proteomes" id="UP000270673">
    <property type="component" value="Chromosome"/>
</dbReference>
<protein>
    <recommendedName>
        <fullName evidence="4">DUF4136 domain-containing protein</fullName>
    </recommendedName>
</protein>
<dbReference type="RefSeq" id="WP_106624832.1">
    <property type="nucleotide sequence ID" value="NZ_CP032819.1"/>
</dbReference>
<dbReference type="OrthoDB" id="1095617at2"/>
<keyword evidence="1" id="KW-0732">Signal</keyword>
<sequence length="284" mass="32844">MKNIICLFVVLWGYLMIACVDEDASTDVNVPSQIVLSDDTPVNAKVKEMYEKYGSYFIYKFDDLDLRYDWSTLITLPKYKYPKENCIIDVLDFLDTEVLGILPTELRKYISYNVYLTDSLWGSYNEWNGHLLKSKLILGRVGERFVDLDKKELRDAWLSLFVERMLDSWPEPTEFAQISNDGYNPSVTLPSGTVSKNAYLASSTDIVGKYAILKFGRKGKYNSSGTRLHVTTFAQDFGDYVAFIMFKSQEEKEAYYAKNENVKRKVDLVKEYLLTNFHVVLPEK</sequence>
<gene>
    <name evidence="2" type="ORF">D8S85_03180</name>
</gene>
<dbReference type="PROSITE" id="PS51257">
    <property type="entry name" value="PROKAR_LIPOPROTEIN"/>
    <property type="match status" value="1"/>
</dbReference>
<evidence type="ECO:0000256" key="1">
    <source>
        <dbReference type="SAM" id="SignalP"/>
    </source>
</evidence>
<keyword evidence="3" id="KW-1185">Reference proteome</keyword>
<name>A0A3Q9IMB9_9BACT</name>
<accession>A0A3Q9IMB9</accession>
<dbReference type="Gene3D" id="3.40.390.70">
    <property type="match status" value="1"/>
</dbReference>
<dbReference type="KEGG" id="buy:D8S85_03180"/>
<dbReference type="EMBL" id="CP032819">
    <property type="protein sequence ID" value="AZS28652.1"/>
    <property type="molecule type" value="Genomic_DNA"/>
</dbReference>
<dbReference type="AlphaFoldDB" id="A0A3Q9IMB9"/>
<feature type="chain" id="PRO_5018604231" description="DUF4136 domain-containing protein" evidence="1">
    <location>
        <begin position="19"/>
        <end position="284"/>
    </location>
</feature>
<reference evidence="2 3" key="1">
    <citation type="submission" date="2018-10" db="EMBL/GenBank/DDBJ databases">
        <title>Butyricimonas faecalis sp. nov., isolated from human faeces and emended description of the genus Butyricimonas.</title>
        <authorList>
            <person name="Le Roy T."/>
            <person name="Van der Smissen P."/>
            <person name="Paquot A."/>
            <person name="Delzenne N."/>
            <person name="Muccioli G."/>
            <person name="Collet J.-F."/>
            <person name="Cani P.D."/>
        </authorList>
    </citation>
    <scope>NUCLEOTIDE SEQUENCE [LARGE SCALE GENOMIC DNA]</scope>
    <source>
        <strain evidence="2 3">H184</strain>
    </source>
</reference>
<feature type="signal peptide" evidence="1">
    <location>
        <begin position="1"/>
        <end position="18"/>
    </location>
</feature>
<proteinExistence type="predicted"/>
<organism evidence="2 3">
    <name type="scientific">Butyricimonas faecalis</name>
    <dbReference type="NCBI Taxonomy" id="2093856"/>
    <lineage>
        <taxon>Bacteria</taxon>
        <taxon>Pseudomonadati</taxon>
        <taxon>Bacteroidota</taxon>
        <taxon>Bacteroidia</taxon>
        <taxon>Bacteroidales</taxon>
        <taxon>Odoribacteraceae</taxon>
        <taxon>Butyricimonas</taxon>
    </lineage>
</organism>